<name>A0A699TKH1_TANCI</name>
<reference evidence="1" key="1">
    <citation type="journal article" date="2019" name="Sci. Rep.">
        <title>Draft genome of Tanacetum cinerariifolium, the natural source of mosquito coil.</title>
        <authorList>
            <person name="Yamashiro T."/>
            <person name="Shiraishi A."/>
            <person name="Satake H."/>
            <person name="Nakayama K."/>
        </authorList>
    </citation>
    <scope>NUCLEOTIDE SEQUENCE</scope>
</reference>
<comment type="caution">
    <text evidence="1">The sequence shown here is derived from an EMBL/GenBank/DDBJ whole genome shotgun (WGS) entry which is preliminary data.</text>
</comment>
<organism evidence="1">
    <name type="scientific">Tanacetum cinerariifolium</name>
    <name type="common">Dalmatian daisy</name>
    <name type="synonym">Chrysanthemum cinerariifolium</name>
    <dbReference type="NCBI Taxonomy" id="118510"/>
    <lineage>
        <taxon>Eukaryota</taxon>
        <taxon>Viridiplantae</taxon>
        <taxon>Streptophyta</taxon>
        <taxon>Embryophyta</taxon>
        <taxon>Tracheophyta</taxon>
        <taxon>Spermatophyta</taxon>
        <taxon>Magnoliopsida</taxon>
        <taxon>eudicotyledons</taxon>
        <taxon>Gunneridae</taxon>
        <taxon>Pentapetalae</taxon>
        <taxon>asterids</taxon>
        <taxon>campanulids</taxon>
        <taxon>Asterales</taxon>
        <taxon>Asteraceae</taxon>
        <taxon>Asteroideae</taxon>
        <taxon>Anthemideae</taxon>
        <taxon>Anthemidinae</taxon>
        <taxon>Tanacetum</taxon>
    </lineage>
</organism>
<dbReference type="EMBL" id="BKCJ011240064">
    <property type="protein sequence ID" value="GFD08674.1"/>
    <property type="molecule type" value="Genomic_DNA"/>
</dbReference>
<evidence type="ECO:0000313" key="1">
    <source>
        <dbReference type="EMBL" id="GFD08674.1"/>
    </source>
</evidence>
<dbReference type="AlphaFoldDB" id="A0A699TKH1"/>
<protein>
    <submittedName>
        <fullName evidence="1">Uncharacterized protein</fullName>
    </submittedName>
</protein>
<feature type="non-terminal residue" evidence="1">
    <location>
        <position position="1"/>
    </location>
</feature>
<gene>
    <name evidence="1" type="ORF">Tci_880643</name>
</gene>
<accession>A0A699TKH1</accession>
<feature type="non-terminal residue" evidence="1">
    <location>
        <position position="218"/>
    </location>
</feature>
<sequence length="218" mass="26346">ERPDPEIDWQQRLEARLHAIALDAATDRKNIKYQRSLIREVYDIITPGIIQRAAIGARNHWYALEWNFPMPANARRAWGIIREIPIGLYPQYPVMQYFIDFADPYRRIAVFIEENDSPWKPKDIYYQDRLLIVHGWKIFRLPIKVIDTYESDLLPEHLVDVYDMGAKDKQELIERKKWDEELSRKTIDGFFRNLKHRYFQNETLTSIHFREQKPEDWD</sequence>
<proteinExistence type="predicted"/>